<organism evidence="2">
    <name type="scientific">Salmonella enterica subsp. enterica serovar Wandsworth</name>
    <dbReference type="NCBI Taxonomy" id="913085"/>
    <lineage>
        <taxon>Bacteria</taxon>
        <taxon>Pseudomonadati</taxon>
        <taxon>Pseudomonadota</taxon>
        <taxon>Gammaproteobacteria</taxon>
        <taxon>Enterobacterales</taxon>
        <taxon>Enterobacteriaceae</taxon>
        <taxon>Salmonella</taxon>
    </lineage>
</organism>
<gene>
    <name evidence="2" type="ORF">JS28_12235</name>
</gene>
<reference evidence="2" key="1">
    <citation type="submission" date="2018-07" db="EMBL/GenBank/DDBJ databases">
        <authorList>
            <consortium name="GenomeTrakr network: Whole genome sequencing for foodborne pathogen traceback"/>
        </authorList>
    </citation>
    <scope>NUCLEOTIDE SEQUENCE</scope>
    <source>
        <strain evidence="2">MOD1_Sal_886</strain>
    </source>
</reference>
<dbReference type="EMBL" id="AAHFSD010000007">
    <property type="protein sequence ID" value="EBV5885388.1"/>
    <property type="molecule type" value="Genomic_DNA"/>
</dbReference>
<proteinExistence type="predicted"/>
<dbReference type="AlphaFoldDB" id="A0A5V9GIP2"/>
<feature type="domain" description="DUF5983" evidence="1">
    <location>
        <begin position="33"/>
        <end position="126"/>
    </location>
</feature>
<comment type="caution">
    <text evidence="2">The sequence shown here is derived from an EMBL/GenBank/DDBJ whole genome shotgun (WGS) entry which is preliminary data.</text>
</comment>
<name>A0A5V9GIP2_SALET</name>
<dbReference type="RefSeq" id="WP_024792642.1">
    <property type="nucleotide sequence ID" value="NZ_CP146847.1"/>
</dbReference>
<dbReference type="InterPro" id="IPR046025">
    <property type="entry name" value="DUF5983"/>
</dbReference>
<protein>
    <recommendedName>
        <fullName evidence="1">DUF5983 domain-containing protein</fullName>
    </recommendedName>
</protein>
<sequence length="126" mass="14164">MSDNGYSLRVADEPGKLIVEDPLPPVARVNGIQCSTAHITEKDNALLFTLSHQYEDFGESEWILYTGSGYLLHLEAWSFPVLRLKRLGLSKACRRLVVTLIRRYAAGILHLDAFGELLPGFATFDW</sequence>
<accession>A0A5V9GIP2</accession>
<dbReference type="Pfam" id="PF19419">
    <property type="entry name" value="DUF5983"/>
    <property type="match status" value="1"/>
</dbReference>
<evidence type="ECO:0000313" key="2">
    <source>
        <dbReference type="EMBL" id="EBV5885388.1"/>
    </source>
</evidence>
<evidence type="ECO:0000259" key="1">
    <source>
        <dbReference type="Pfam" id="PF19419"/>
    </source>
</evidence>